<evidence type="ECO:0000256" key="2">
    <source>
        <dbReference type="ARBA" id="ARBA00022723"/>
    </source>
</evidence>
<evidence type="ECO:0000256" key="6">
    <source>
        <dbReference type="RuleBase" id="RU367018"/>
    </source>
</evidence>
<dbReference type="Proteomes" id="UP001293254">
    <property type="component" value="Unassembled WGS sequence"/>
</dbReference>
<comment type="caution">
    <text evidence="9">The sequence shown here is derived from an EMBL/GenBank/DDBJ whole genome shotgun (WGS) entry which is preliminary data.</text>
</comment>
<reference evidence="9" key="1">
    <citation type="submission" date="2020-06" db="EMBL/GenBank/DDBJ databases">
        <authorList>
            <person name="Li T."/>
            <person name="Hu X."/>
            <person name="Zhang T."/>
            <person name="Song X."/>
            <person name="Zhang H."/>
            <person name="Dai N."/>
            <person name="Sheng W."/>
            <person name="Hou X."/>
            <person name="Wei L."/>
        </authorList>
    </citation>
    <scope>NUCLEOTIDE SEQUENCE</scope>
    <source>
        <strain evidence="9">3651</strain>
        <tissue evidence="9">Leaf</tissue>
    </source>
</reference>
<dbReference type="InterPro" id="IPR004330">
    <property type="entry name" value="FAR1_DNA_bnd_dom"/>
</dbReference>
<gene>
    <name evidence="9" type="ORF">Salat_0370900</name>
</gene>
<sequence length="802" mass="91860">MRILLDPPTGENHQDIDLFADTATVGEATVAACEFDTSKLPDGNGGETSYRKSLEPHGSMEFESKEDAFNFYKEYATSIGFSAIIKASRRSRISGKFIDAKFVCTRYGSKRGTSLYENSQPADDTASIPVKKKRGRINRSSSKTDCKACMHVKRRQDGRWTISSFVSDHNHDLVLDQAGPTNLDISHHNVYALNAVQAKKKKTFMSMSQQSGRMKKTETGSSFSGLRLGFREGDAQVMLEYFSRMQDENPYFFYAMDLDREQHLKNVFWVHAKGRIDYQIFGDVVLFDTMYKKNEFKLPFVPFIGVNNHSQFVLLGSAFVADESKSTYVWLMRAWIRSMHGQVPKVILTDQDPALKEAIAEVLPGSRHCFCLWHILSKIQEKLGYVIRQHKNFMNKFYKCVLKSQTETQFEKRWWKMVDKFDLRTDQWVRSLYDDRLRWVPTFMKDIFLAGLSPTQCLDSVTSLLDKCLSRKTSLKEFLHQYNVMLQDKYEDEAKADFDTLHRQPGLKSPSPYGKQMATIYTHAVFKKFQVEVLGVVACHPKLESKDGPTTTFKVQDFEQNQVHKVMWNEKTADTSCTCQLFEYNGFLCRHVMIILQISGVNNIPAKYILKRWTKDVKKREAVKQVDATVSRNQRYNDLCQRACKLGNEGSLCQETYGIVFTALEEALRKCESINSSVQNVMGPSSPSNDRRHEFEEVTRGKFSGKTIKEGIISGKEKGYLNFRPSAVDCSYVSQESIRRMGQLNLRVPTIGGISANPNIVQVDQLNRIAPNRDDWHSNQAHIQDLGQLTQQRHLTLHITSV</sequence>
<dbReference type="PANTHER" id="PTHR31669">
    <property type="entry name" value="PROTEIN FAR1-RELATED SEQUENCE 10-RELATED"/>
    <property type="match status" value="1"/>
</dbReference>
<dbReference type="Pfam" id="PF04434">
    <property type="entry name" value="SWIM"/>
    <property type="match status" value="1"/>
</dbReference>
<dbReference type="AlphaFoldDB" id="A0AAE2CZQ3"/>
<feature type="compositionally biased region" description="Polar residues" evidence="7">
    <location>
        <begin position="679"/>
        <end position="688"/>
    </location>
</feature>
<evidence type="ECO:0000259" key="8">
    <source>
        <dbReference type="PROSITE" id="PS50966"/>
    </source>
</evidence>
<protein>
    <recommendedName>
        <fullName evidence="6">Protein FAR1-RELATED SEQUENCE</fullName>
    </recommendedName>
</protein>
<dbReference type="SMART" id="SM00575">
    <property type="entry name" value="ZnF_PMZ"/>
    <property type="match status" value="1"/>
</dbReference>
<proteinExistence type="inferred from homology"/>
<keyword evidence="2 6" id="KW-0479">Metal-binding</keyword>
<dbReference type="GO" id="GO:0005634">
    <property type="term" value="C:nucleus"/>
    <property type="evidence" value="ECO:0007669"/>
    <property type="project" value="UniProtKB-SubCell"/>
</dbReference>
<dbReference type="InterPro" id="IPR007527">
    <property type="entry name" value="Znf_SWIM"/>
</dbReference>
<keyword evidence="10" id="KW-1185">Reference proteome</keyword>
<evidence type="ECO:0000313" key="10">
    <source>
        <dbReference type="Proteomes" id="UP001293254"/>
    </source>
</evidence>
<evidence type="ECO:0000256" key="3">
    <source>
        <dbReference type="ARBA" id="ARBA00022771"/>
    </source>
</evidence>
<dbReference type="Pfam" id="PF03101">
    <property type="entry name" value="FAR1"/>
    <property type="match status" value="1"/>
</dbReference>
<organism evidence="9 10">
    <name type="scientific">Sesamum alatum</name>
    <dbReference type="NCBI Taxonomy" id="300844"/>
    <lineage>
        <taxon>Eukaryota</taxon>
        <taxon>Viridiplantae</taxon>
        <taxon>Streptophyta</taxon>
        <taxon>Embryophyta</taxon>
        <taxon>Tracheophyta</taxon>
        <taxon>Spermatophyta</taxon>
        <taxon>Magnoliopsida</taxon>
        <taxon>eudicotyledons</taxon>
        <taxon>Gunneridae</taxon>
        <taxon>Pentapetalae</taxon>
        <taxon>asterids</taxon>
        <taxon>lamiids</taxon>
        <taxon>Lamiales</taxon>
        <taxon>Pedaliaceae</taxon>
        <taxon>Sesamum</taxon>
    </lineage>
</organism>
<keyword evidence="3 5" id="KW-0863">Zinc-finger</keyword>
<evidence type="ECO:0000256" key="4">
    <source>
        <dbReference type="ARBA" id="ARBA00022833"/>
    </source>
</evidence>
<evidence type="ECO:0000256" key="5">
    <source>
        <dbReference type="PROSITE-ProRule" id="PRU00325"/>
    </source>
</evidence>
<dbReference type="PROSITE" id="PS50966">
    <property type="entry name" value="ZF_SWIM"/>
    <property type="match status" value="1"/>
</dbReference>
<evidence type="ECO:0000256" key="1">
    <source>
        <dbReference type="ARBA" id="ARBA00005889"/>
    </source>
</evidence>
<dbReference type="EMBL" id="JACGWO010000001">
    <property type="protein sequence ID" value="KAK4440360.1"/>
    <property type="molecule type" value="Genomic_DNA"/>
</dbReference>
<comment type="subcellular location">
    <subcellularLocation>
        <location evidence="6">Nucleus</location>
    </subcellularLocation>
</comment>
<dbReference type="InterPro" id="IPR031052">
    <property type="entry name" value="FHY3/FAR1"/>
</dbReference>
<feature type="region of interest" description="Disordered" evidence="7">
    <location>
        <begin position="679"/>
        <end position="699"/>
    </location>
</feature>
<evidence type="ECO:0000313" key="9">
    <source>
        <dbReference type="EMBL" id="KAK4440360.1"/>
    </source>
</evidence>
<dbReference type="GO" id="GO:0006355">
    <property type="term" value="P:regulation of DNA-templated transcription"/>
    <property type="evidence" value="ECO:0007669"/>
    <property type="project" value="UniProtKB-UniRule"/>
</dbReference>
<dbReference type="InterPro" id="IPR018289">
    <property type="entry name" value="MULE_transposase_dom"/>
</dbReference>
<dbReference type="InterPro" id="IPR006564">
    <property type="entry name" value="Znf_PMZ"/>
</dbReference>
<dbReference type="Pfam" id="PF10551">
    <property type="entry name" value="MULE"/>
    <property type="match status" value="1"/>
</dbReference>
<evidence type="ECO:0000256" key="7">
    <source>
        <dbReference type="SAM" id="MobiDB-lite"/>
    </source>
</evidence>
<name>A0AAE2CZQ3_9LAMI</name>
<dbReference type="GO" id="GO:0008270">
    <property type="term" value="F:zinc ion binding"/>
    <property type="evidence" value="ECO:0007669"/>
    <property type="project" value="UniProtKB-UniRule"/>
</dbReference>
<feature type="domain" description="SWIM-type" evidence="8">
    <location>
        <begin position="564"/>
        <end position="600"/>
    </location>
</feature>
<reference evidence="9" key="2">
    <citation type="journal article" date="2024" name="Plant">
        <title>Genomic evolution and insights into agronomic trait innovations of Sesamum species.</title>
        <authorList>
            <person name="Miao H."/>
            <person name="Wang L."/>
            <person name="Qu L."/>
            <person name="Liu H."/>
            <person name="Sun Y."/>
            <person name="Le M."/>
            <person name="Wang Q."/>
            <person name="Wei S."/>
            <person name="Zheng Y."/>
            <person name="Lin W."/>
            <person name="Duan Y."/>
            <person name="Cao H."/>
            <person name="Xiong S."/>
            <person name="Wang X."/>
            <person name="Wei L."/>
            <person name="Li C."/>
            <person name="Ma Q."/>
            <person name="Ju M."/>
            <person name="Zhao R."/>
            <person name="Li G."/>
            <person name="Mu C."/>
            <person name="Tian Q."/>
            <person name="Mei H."/>
            <person name="Zhang T."/>
            <person name="Gao T."/>
            <person name="Zhang H."/>
        </authorList>
    </citation>
    <scope>NUCLEOTIDE SEQUENCE</scope>
    <source>
        <strain evidence="9">3651</strain>
    </source>
</reference>
<dbReference type="PANTHER" id="PTHR31669:SF62">
    <property type="entry name" value="PROTEIN FAR1-RELATED SEQUENCE 1"/>
    <property type="match status" value="1"/>
</dbReference>
<feature type="compositionally biased region" description="Basic and acidic residues" evidence="7">
    <location>
        <begin position="689"/>
        <end position="699"/>
    </location>
</feature>
<accession>A0AAE2CZQ3</accession>
<keyword evidence="6" id="KW-0539">Nucleus</keyword>
<keyword evidence="4 6" id="KW-0862">Zinc</keyword>
<comment type="similarity">
    <text evidence="1 6">Belongs to the FHY3/FAR1 family.</text>
</comment>
<comment type="function">
    <text evidence="6">Putative transcription activator involved in regulating light control of development.</text>
</comment>